<dbReference type="OrthoDB" id="414730at2759"/>
<dbReference type="InterPro" id="IPR005135">
    <property type="entry name" value="Endo/exonuclease/phosphatase"/>
</dbReference>
<dbReference type="InterPro" id="IPR036691">
    <property type="entry name" value="Endo/exonu/phosph_ase_sf"/>
</dbReference>
<dbReference type="InterPro" id="IPR000477">
    <property type="entry name" value="RT_dom"/>
</dbReference>
<dbReference type="PANTHER" id="PTHR33332">
    <property type="entry name" value="REVERSE TRANSCRIPTASE DOMAIN-CONTAINING PROTEIN"/>
    <property type="match status" value="1"/>
</dbReference>
<dbReference type="RefSeq" id="XP_026728807.1">
    <property type="nucleotide sequence ID" value="XM_026873006.1"/>
</dbReference>
<dbReference type="InterPro" id="IPR043502">
    <property type="entry name" value="DNA/RNA_pol_sf"/>
</dbReference>
<organism evidence="2 3">
    <name type="scientific">Trichoplusia ni</name>
    <name type="common">Cabbage looper</name>
    <dbReference type="NCBI Taxonomy" id="7111"/>
    <lineage>
        <taxon>Eukaryota</taxon>
        <taxon>Metazoa</taxon>
        <taxon>Ecdysozoa</taxon>
        <taxon>Arthropoda</taxon>
        <taxon>Hexapoda</taxon>
        <taxon>Insecta</taxon>
        <taxon>Pterygota</taxon>
        <taxon>Neoptera</taxon>
        <taxon>Endopterygota</taxon>
        <taxon>Lepidoptera</taxon>
        <taxon>Glossata</taxon>
        <taxon>Ditrysia</taxon>
        <taxon>Noctuoidea</taxon>
        <taxon>Noctuidae</taxon>
        <taxon>Plusiinae</taxon>
        <taxon>Trichoplusia</taxon>
    </lineage>
</organism>
<dbReference type="AlphaFoldDB" id="A0A7E5VKH6"/>
<keyword evidence="2" id="KW-1185">Reference proteome</keyword>
<dbReference type="KEGG" id="tnl:113494593"/>
<proteinExistence type="predicted"/>
<dbReference type="Pfam" id="PF14529">
    <property type="entry name" value="Exo_endo_phos_2"/>
    <property type="match status" value="1"/>
</dbReference>
<reference evidence="3" key="1">
    <citation type="submission" date="2025-08" db="UniProtKB">
        <authorList>
            <consortium name="RefSeq"/>
        </authorList>
    </citation>
    <scope>IDENTIFICATION</scope>
</reference>
<dbReference type="InParanoid" id="A0A7E5VKH6"/>
<dbReference type="GO" id="GO:0071897">
    <property type="term" value="P:DNA biosynthetic process"/>
    <property type="evidence" value="ECO:0007669"/>
    <property type="project" value="UniProtKB-ARBA"/>
</dbReference>
<evidence type="ECO:0000313" key="2">
    <source>
        <dbReference type="Proteomes" id="UP000322000"/>
    </source>
</evidence>
<dbReference type="SUPFAM" id="SSF56672">
    <property type="entry name" value="DNA/RNA polymerases"/>
    <property type="match status" value="1"/>
</dbReference>
<evidence type="ECO:0000313" key="3">
    <source>
        <dbReference type="RefSeq" id="XP_026728807.1"/>
    </source>
</evidence>
<evidence type="ECO:0000259" key="1">
    <source>
        <dbReference type="PROSITE" id="PS50878"/>
    </source>
</evidence>
<feature type="domain" description="Reverse transcriptase" evidence="1">
    <location>
        <begin position="422"/>
        <end position="700"/>
    </location>
</feature>
<dbReference type="Pfam" id="PF00078">
    <property type="entry name" value="RVT_1"/>
    <property type="match status" value="1"/>
</dbReference>
<protein>
    <submittedName>
        <fullName evidence="3">Uncharacterized protein LOC113494593</fullName>
    </submittedName>
</protein>
<accession>A0A7E5VKH6</accession>
<gene>
    <name evidence="3" type="primary">LOC113494593</name>
</gene>
<dbReference type="GeneID" id="113494593"/>
<name>A0A7E5VKH6_TRINI</name>
<dbReference type="Proteomes" id="UP000322000">
    <property type="component" value="Chromosome 5"/>
</dbReference>
<dbReference type="PROSITE" id="PS50878">
    <property type="entry name" value="RT_POL"/>
    <property type="match status" value="1"/>
</dbReference>
<sequence>MAASYSRLNQRRGGSCILCRKGYKSTELDVTKTFAEDKHFEICGIQLDKPKIIVLSIYRTPNSDVKIFFKHLSNILSKLRNKKHKIVICGDFNIDLGASDKNSIQFKELIVNQGLQYHINKPTRLNKCIDNIISNIDGAIGETFNFYLSDHNTAQTITVEHQDLNNNRFYNMTLKDLSKENINKFVNYIGSISFNEICELNNVNDAFNEFHDLLTLFHKLCFPTIKVKIKQNNKKPKWITKGVKISSKTKRLLRYKYYLNKNSENKQQFKTYSRLLKKCINNLQSLCNRRVIALSRNKVKATWDIVKKSMGNVLPREFIGSIIDNSITLTSGSDISNKFNNYFIDIANNNSFNSINNNNTDLLSIQSQDNSIFLEPTSATEIYWVIHSLKNTKSAGYDGITTDLIKYIARYIAPPLEHIINLSFEQGCFPDRLKLSLIKPLHKKGTKSDVNNYRPIALTPILSKIFEKIMYKRLLKYLDKFEILVPQQYGFRQNKSTTMAIFTLVKNILENMNTKKPSCALFLDLSKAFDLVDHNRLIEKLEKYGVRGPAKKWFQSYLSNRQQITRLAKLNKVTNTIEDFDSVPRTNSCGVPQGSILGPLLFLVYINDLPQSISHQCVLFADDTTIIIKSNQPQNLSSQVNKALGEIIKWLDTNKLKINISKTNVIYFKTWKSKPIQLNVSYNTSVIEQIHCSKFLGITVDEHITWKTHIENVCVKINRFVFALRKITCITSMQTALMVYHAYVCSVIRYGIIVWGNSSDISRVFIAQKKCVRAMFNIDWCDTCKPAFQSNNLLTVPCIYIYEISKFVKNNPQFFVSNNNINKRKATHLEFQLPIPRLELFRRSCIYMGPLIYNSLPKTITGLPPNKFCVMLREWLCQQCKFYNCERSVRYRL</sequence>
<dbReference type="Gene3D" id="3.60.10.10">
    <property type="entry name" value="Endonuclease/exonuclease/phosphatase"/>
    <property type="match status" value="1"/>
</dbReference>
<dbReference type="SUPFAM" id="SSF56219">
    <property type="entry name" value="DNase I-like"/>
    <property type="match status" value="1"/>
</dbReference>
<dbReference type="CDD" id="cd01650">
    <property type="entry name" value="RT_nLTR_like"/>
    <property type="match status" value="1"/>
</dbReference>